<feature type="compositionally biased region" description="Basic residues" evidence="4">
    <location>
        <begin position="222"/>
        <end position="231"/>
    </location>
</feature>
<feature type="compositionally biased region" description="Low complexity" evidence="4">
    <location>
        <begin position="232"/>
        <end position="241"/>
    </location>
</feature>
<evidence type="ECO:0000256" key="2">
    <source>
        <dbReference type="ARBA" id="ARBA00023242"/>
    </source>
</evidence>
<sequence>MVIQNSSRIWETPSNPASSPINSLNHDPPRPAQLPSITTLTHDLPRSQNGPASPSSYPSGNRTSDPWGSQTQSTRSSAYSSGLGYASSVTSPQRASNTSQFGATSYPADFSSPTSAGAQPSPGFAPPQHALGLPNLTQKHQEQQSSYRGSQHSDSFPPQESRRSSLGSQVNSGFGNLQINGTTSPYTTHGNPSHSSIAASLQRERGIPQQNGIRNSGTSSLHHSHQQHHQQRQMQEQMSHLGQQPGESRQAYQSRTAPSITHNPMKEVYNAEKPTVGQPYAFPDPDMSNRSSGSQEAGGQPMLSRRNSEHASIGSSIMTSDSKMPHGQHRFEDHDPMPDMPDMPDMPGSTHHHSLQSKRVSEISGDGDSPDAITPYSRTPALRASHKLAERKRRTEMKHLFDQLRSQIPASHGSKSSKWEILSKASDHIKNLESSCRMSQQTDVQMQQAASEIEALRRENEAMRRENYHLSQELQQTRPGTATAMHPQHPPPQHPYAANGPPPPQPMMDPSRSLPPLTNGIQAGNSMQGVQYTDDQRR</sequence>
<organism evidence="6 7">
    <name type="scientific">Ramalina farinacea</name>
    <dbReference type="NCBI Taxonomy" id="258253"/>
    <lineage>
        <taxon>Eukaryota</taxon>
        <taxon>Fungi</taxon>
        <taxon>Dikarya</taxon>
        <taxon>Ascomycota</taxon>
        <taxon>Pezizomycotina</taxon>
        <taxon>Lecanoromycetes</taxon>
        <taxon>OSLEUM clade</taxon>
        <taxon>Lecanoromycetidae</taxon>
        <taxon>Lecanorales</taxon>
        <taxon>Lecanorineae</taxon>
        <taxon>Ramalinaceae</taxon>
        <taxon>Ramalina</taxon>
    </lineage>
</organism>
<feature type="region of interest" description="Disordered" evidence="4">
    <location>
        <begin position="475"/>
        <end position="538"/>
    </location>
</feature>
<dbReference type="GO" id="GO:0090575">
    <property type="term" value="C:RNA polymerase II transcription regulator complex"/>
    <property type="evidence" value="ECO:0007669"/>
    <property type="project" value="TreeGrafter"/>
</dbReference>
<keyword evidence="2" id="KW-0539">Nucleus</keyword>
<feature type="compositionally biased region" description="Polar residues" evidence="4">
    <location>
        <begin position="245"/>
        <end position="262"/>
    </location>
</feature>
<evidence type="ECO:0000256" key="3">
    <source>
        <dbReference type="SAM" id="Coils"/>
    </source>
</evidence>
<feature type="compositionally biased region" description="Polar residues" evidence="4">
    <location>
        <begin position="313"/>
        <end position="322"/>
    </location>
</feature>
<keyword evidence="3" id="KW-0175">Coiled coil</keyword>
<feature type="compositionally biased region" description="Polar residues" evidence="4">
    <location>
        <begin position="208"/>
        <end position="218"/>
    </location>
</feature>
<keyword evidence="1" id="KW-0238">DNA-binding</keyword>
<dbReference type="GO" id="GO:0003677">
    <property type="term" value="F:DNA binding"/>
    <property type="evidence" value="ECO:0007669"/>
    <property type="project" value="UniProtKB-KW"/>
</dbReference>
<keyword evidence="7" id="KW-1185">Reference proteome</keyword>
<evidence type="ECO:0000313" key="7">
    <source>
        <dbReference type="Proteomes" id="UP001161017"/>
    </source>
</evidence>
<dbReference type="GO" id="GO:0046983">
    <property type="term" value="F:protein dimerization activity"/>
    <property type="evidence" value="ECO:0007669"/>
    <property type="project" value="InterPro"/>
</dbReference>
<dbReference type="Gene3D" id="4.10.280.10">
    <property type="entry name" value="Helix-loop-helix DNA-binding domain"/>
    <property type="match status" value="1"/>
</dbReference>
<feature type="region of interest" description="Disordered" evidence="4">
    <location>
        <begin position="1"/>
        <end position="377"/>
    </location>
</feature>
<feature type="compositionally biased region" description="Polar residues" evidence="4">
    <location>
        <begin position="135"/>
        <end position="199"/>
    </location>
</feature>
<feature type="coiled-coil region" evidence="3">
    <location>
        <begin position="439"/>
        <end position="473"/>
    </location>
</feature>
<dbReference type="Proteomes" id="UP001161017">
    <property type="component" value="Unassembled WGS sequence"/>
</dbReference>
<feature type="compositionally biased region" description="Polar residues" evidence="4">
    <location>
        <begin position="89"/>
        <end position="103"/>
    </location>
</feature>
<dbReference type="AlphaFoldDB" id="A0AA43QSD0"/>
<feature type="domain" description="BHLH" evidence="5">
    <location>
        <begin position="381"/>
        <end position="432"/>
    </location>
</feature>
<evidence type="ECO:0000256" key="4">
    <source>
        <dbReference type="SAM" id="MobiDB-lite"/>
    </source>
</evidence>
<dbReference type="InterPro" id="IPR036638">
    <property type="entry name" value="HLH_DNA-bd_sf"/>
</dbReference>
<evidence type="ECO:0000259" key="5">
    <source>
        <dbReference type="PROSITE" id="PS50888"/>
    </source>
</evidence>
<feature type="compositionally biased region" description="Polar residues" evidence="4">
    <location>
        <begin position="1"/>
        <end position="25"/>
    </location>
</feature>
<dbReference type="PANTHER" id="PTHR10328">
    <property type="entry name" value="PROTEIN MAX MYC-ASSOCIATED FACTOR X"/>
    <property type="match status" value="1"/>
</dbReference>
<dbReference type="PROSITE" id="PS50888">
    <property type="entry name" value="BHLH"/>
    <property type="match status" value="1"/>
</dbReference>
<proteinExistence type="predicted"/>
<protein>
    <recommendedName>
        <fullName evidence="5">BHLH domain-containing protein</fullName>
    </recommendedName>
</protein>
<reference evidence="6" key="1">
    <citation type="journal article" date="2023" name="Genome Biol. Evol.">
        <title>First Whole Genome Sequence and Flow Cytometry Genome Size Data for the Lichen-Forming Fungus Ramalina farinacea (Ascomycota).</title>
        <authorList>
            <person name="Llewellyn T."/>
            <person name="Mian S."/>
            <person name="Hill R."/>
            <person name="Leitch I.J."/>
            <person name="Gaya E."/>
        </authorList>
    </citation>
    <scope>NUCLEOTIDE SEQUENCE</scope>
    <source>
        <strain evidence="6">LIQ254RAFAR</strain>
    </source>
</reference>
<dbReference type="SUPFAM" id="SSF47459">
    <property type="entry name" value="HLH, helix-loop-helix DNA-binding domain"/>
    <property type="match status" value="1"/>
</dbReference>
<evidence type="ECO:0000256" key="1">
    <source>
        <dbReference type="ARBA" id="ARBA00023125"/>
    </source>
</evidence>
<feature type="compositionally biased region" description="Low complexity" evidence="4">
    <location>
        <begin position="76"/>
        <end position="88"/>
    </location>
</feature>
<comment type="caution">
    <text evidence="6">The sequence shown here is derived from an EMBL/GenBank/DDBJ whole genome shotgun (WGS) entry which is preliminary data.</text>
</comment>
<dbReference type="EMBL" id="JAPUFD010000014">
    <property type="protein sequence ID" value="MDI1491317.1"/>
    <property type="molecule type" value="Genomic_DNA"/>
</dbReference>
<feature type="compositionally biased region" description="Polar residues" evidence="4">
    <location>
        <begin position="35"/>
        <end position="75"/>
    </location>
</feature>
<dbReference type="GO" id="GO:0045944">
    <property type="term" value="P:positive regulation of transcription by RNA polymerase II"/>
    <property type="evidence" value="ECO:0007669"/>
    <property type="project" value="TreeGrafter"/>
</dbReference>
<name>A0AA43QSD0_9LECA</name>
<dbReference type="InterPro" id="IPR011598">
    <property type="entry name" value="bHLH_dom"/>
</dbReference>
<dbReference type="GO" id="GO:0003700">
    <property type="term" value="F:DNA-binding transcription factor activity"/>
    <property type="evidence" value="ECO:0007669"/>
    <property type="project" value="TreeGrafter"/>
</dbReference>
<gene>
    <name evidence="6" type="ORF">OHK93_002526</name>
</gene>
<evidence type="ECO:0000313" key="6">
    <source>
        <dbReference type="EMBL" id="MDI1491317.1"/>
    </source>
</evidence>
<dbReference type="Pfam" id="PF00010">
    <property type="entry name" value="HLH"/>
    <property type="match status" value="1"/>
</dbReference>
<feature type="compositionally biased region" description="Polar residues" evidence="4">
    <location>
        <begin position="519"/>
        <end position="538"/>
    </location>
</feature>
<feature type="compositionally biased region" description="Polar residues" evidence="4">
    <location>
        <begin position="288"/>
        <end position="297"/>
    </location>
</feature>
<dbReference type="PANTHER" id="PTHR10328:SF15">
    <property type="entry name" value="BHLH TRANSCRIPTION FACTOR"/>
    <property type="match status" value="1"/>
</dbReference>
<dbReference type="SMART" id="SM00353">
    <property type="entry name" value="HLH"/>
    <property type="match status" value="1"/>
</dbReference>
<accession>A0AA43QSD0</accession>
<feature type="compositionally biased region" description="Pro residues" evidence="4">
    <location>
        <begin position="488"/>
        <end position="507"/>
    </location>
</feature>